<evidence type="ECO:0000313" key="2">
    <source>
        <dbReference type="Proteomes" id="UP000250266"/>
    </source>
</evidence>
<proteinExistence type="predicted"/>
<protein>
    <submittedName>
        <fullName evidence="1">Uncharacterized protein</fullName>
    </submittedName>
</protein>
<dbReference type="AlphaFoldDB" id="A0A8E2DXB9"/>
<sequence>MPTYIKKEFIKEFNAIIEKYNAVVVGDNIFVAVSNNIPVALVKRCATANKEIRAATKKAAKKGGTSKPKSTQDAVIVLVKEQRKIN</sequence>
<keyword evidence="2" id="KW-1185">Reference proteome</keyword>
<dbReference type="Proteomes" id="UP000250266">
    <property type="component" value="Unassembled WGS sequence"/>
</dbReference>
<dbReference type="EMBL" id="KV745808">
    <property type="protein sequence ID" value="OCK73359.1"/>
    <property type="molecule type" value="Genomic_DNA"/>
</dbReference>
<gene>
    <name evidence="1" type="ORF">K432DRAFT_410758</name>
</gene>
<reference evidence="1 2" key="1">
    <citation type="journal article" date="2016" name="Nat. Commun.">
        <title>Ectomycorrhizal ecology is imprinted in the genome of the dominant symbiotic fungus Cenococcum geophilum.</title>
        <authorList>
            <consortium name="DOE Joint Genome Institute"/>
            <person name="Peter M."/>
            <person name="Kohler A."/>
            <person name="Ohm R.A."/>
            <person name="Kuo A."/>
            <person name="Krutzmann J."/>
            <person name="Morin E."/>
            <person name="Arend M."/>
            <person name="Barry K.W."/>
            <person name="Binder M."/>
            <person name="Choi C."/>
            <person name="Clum A."/>
            <person name="Copeland A."/>
            <person name="Grisel N."/>
            <person name="Haridas S."/>
            <person name="Kipfer T."/>
            <person name="LaButti K."/>
            <person name="Lindquist E."/>
            <person name="Lipzen A."/>
            <person name="Maire R."/>
            <person name="Meier B."/>
            <person name="Mihaltcheva S."/>
            <person name="Molinier V."/>
            <person name="Murat C."/>
            <person name="Poggeler S."/>
            <person name="Quandt C.A."/>
            <person name="Sperisen C."/>
            <person name="Tritt A."/>
            <person name="Tisserant E."/>
            <person name="Crous P.W."/>
            <person name="Henrissat B."/>
            <person name="Nehls U."/>
            <person name="Egli S."/>
            <person name="Spatafora J.W."/>
            <person name="Grigoriev I.V."/>
            <person name="Martin F.M."/>
        </authorList>
    </citation>
    <scope>NUCLEOTIDE SEQUENCE [LARGE SCALE GENOMIC DNA]</scope>
    <source>
        <strain evidence="1 2">CBS 459.81</strain>
    </source>
</reference>
<organism evidence="1 2">
    <name type="scientific">Lepidopterella palustris CBS 459.81</name>
    <dbReference type="NCBI Taxonomy" id="1314670"/>
    <lineage>
        <taxon>Eukaryota</taxon>
        <taxon>Fungi</taxon>
        <taxon>Dikarya</taxon>
        <taxon>Ascomycota</taxon>
        <taxon>Pezizomycotina</taxon>
        <taxon>Dothideomycetes</taxon>
        <taxon>Pleosporomycetidae</taxon>
        <taxon>Mytilinidiales</taxon>
        <taxon>Argynnaceae</taxon>
        <taxon>Lepidopterella</taxon>
    </lineage>
</organism>
<evidence type="ECO:0000313" key="1">
    <source>
        <dbReference type="EMBL" id="OCK73359.1"/>
    </source>
</evidence>
<accession>A0A8E2DXB9</accession>
<name>A0A8E2DXB9_9PEZI</name>